<dbReference type="GO" id="GO:0000155">
    <property type="term" value="F:phosphorelay sensor kinase activity"/>
    <property type="evidence" value="ECO:0007669"/>
    <property type="project" value="TreeGrafter"/>
</dbReference>
<dbReference type="GO" id="GO:0005886">
    <property type="term" value="C:plasma membrane"/>
    <property type="evidence" value="ECO:0007669"/>
    <property type="project" value="TreeGrafter"/>
</dbReference>
<proteinExistence type="predicted"/>
<gene>
    <name evidence="8" type="ORF">OMM_09530</name>
</gene>
<dbReference type="InterPro" id="IPR004358">
    <property type="entry name" value="Sig_transdc_His_kin-like_C"/>
</dbReference>
<evidence type="ECO:0000259" key="7">
    <source>
        <dbReference type="PROSITE" id="PS50109"/>
    </source>
</evidence>
<dbReference type="PRINTS" id="PR00344">
    <property type="entry name" value="BCTRLSENSOR"/>
</dbReference>
<dbReference type="EC" id="2.7.13.3" evidence="2"/>
<dbReference type="PANTHER" id="PTHR45453">
    <property type="entry name" value="PHOSPHATE REGULON SENSOR PROTEIN PHOR"/>
    <property type="match status" value="1"/>
</dbReference>
<evidence type="ECO:0000256" key="5">
    <source>
        <dbReference type="ARBA" id="ARBA00022777"/>
    </source>
</evidence>
<dbReference type="GO" id="GO:0004721">
    <property type="term" value="F:phosphoprotein phosphatase activity"/>
    <property type="evidence" value="ECO:0007669"/>
    <property type="project" value="TreeGrafter"/>
</dbReference>
<dbReference type="InterPro" id="IPR003594">
    <property type="entry name" value="HATPase_dom"/>
</dbReference>
<evidence type="ECO:0000256" key="6">
    <source>
        <dbReference type="ARBA" id="ARBA00023012"/>
    </source>
</evidence>
<dbReference type="AlphaFoldDB" id="A0A1V1P3T5"/>
<dbReference type="SUPFAM" id="SSF55874">
    <property type="entry name" value="ATPase domain of HSP90 chaperone/DNA topoisomerase II/histidine kinase"/>
    <property type="match status" value="1"/>
</dbReference>
<dbReference type="SMART" id="SM00387">
    <property type="entry name" value="HATPase_c"/>
    <property type="match status" value="1"/>
</dbReference>
<keyword evidence="6" id="KW-0902">Two-component regulatory system</keyword>
<comment type="catalytic activity">
    <reaction evidence="1">
        <text>ATP + protein L-histidine = ADP + protein N-phospho-L-histidine.</text>
        <dbReference type="EC" id="2.7.13.3"/>
    </reaction>
</comment>
<reference evidence="9" key="1">
    <citation type="submission" date="2012-11" db="EMBL/GenBank/DDBJ databases">
        <authorList>
            <person name="Lucero-Rivera Y.E."/>
            <person name="Tovar-Ramirez D."/>
        </authorList>
    </citation>
    <scope>NUCLEOTIDE SEQUENCE [LARGE SCALE GENOMIC DNA]</scope>
    <source>
        <strain evidence="9">Araruama</strain>
    </source>
</reference>
<dbReference type="Gene3D" id="3.30.565.10">
    <property type="entry name" value="Histidine kinase-like ATPase, C-terminal domain"/>
    <property type="match status" value="1"/>
</dbReference>
<accession>A0A1V1P3T5</accession>
<dbReference type="Proteomes" id="UP000189670">
    <property type="component" value="Unassembled WGS sequence"/>
</dbReference>
<evidence type="ECO:0000256" key="4">
    <source>
        <dbReference type="ARBA" id="ARBA00022679"/>
    </source>
</evidence>
<dbReference type="InterPro" id="IPR036890">
    <property type="entry name" value="HATPase_C_sf"/>
</dbReference>
<evidence type="ECO:0000256" key="1">
    <source>
        <dbReference type="ARBA" id="ARBA00000085"/>
    </source>
</evidence>
<organism evidence="8 9">
    <name type="scientific">Candidatus Magnetoglobus multicellularis str. Araruama</name>
    <dbReference type="NCBI Taxonomy" id="890399"/>
    <lineage>
        <taxon>Bacteria</taxon>
        <taxon>Pseudomonadati</taxon>
        <taxon>Thermodesulfobacteriota</taxon>
        <taxon>Desulfobacteria</taxon>
        <taxon>Desulfobacterales</taxon>
        <taxon>Desulfobacteraceae</taxon>
        <taxon>Candidatus Magnetoglobus</taxon>
    </lineage>
</organism>
<sequence>MFQSELEKNQLTVQTNLDVMEYVLMHGDTSYLVRLFSNLVSNTLKYTDSGGLLKIKSSIHNNRLIICFDDSKPGVPDSALSRLFDRLFRVDKSRSHDLGSSGLGLSICKEIVEIHEGSIQANHSKSGGLQIVLDFPIKEE</sequence>
<evidence type="ECO:0000256" key="2">
    <source>
        <dbReference type="ARBA" id="ARBA00012438"/>
    </source>
</evidence>
<keyword evidence="4" id="KW-0808">Transferase</keyword>
<keyword evidence="5" id="KW-0418">Kinase</keyword>
<dbReference type="PANTHER" id="PTHR45453:SF1">
    <property type="entry name" value="PHOSPHATE REGULON SENSOR PROTEIN PHOR"/>
    <property type="match status" value="1"/>
</dbReference>
<dbReference type="InterPro" id="IPR050351">
    <property type="entry name" value="BphY/WalK/GraS-like"/>
</dbReference>
<dbReference type="GO" id="GO:0016036">
    <property type="term" value="P:cellular response to phosphate starvation"/>
    <property type="evidence" value="ECO:0007669"/>
    <property type="project" value="TreeGrafter"/>
</dbReference>
<dbReference type="PROSITE" id="PS50109">
    <property type="entry name" value="HIS_KIN"/>
    <property type="match status" value="1"/>
</dbReference>
<evidence type="ECO:0000256" key="3">
    <source>
        <dbReference type="ARBA" id="ARBA00022553"/>
    </source>
</evidence>
<dbReference type="EMBL" id="ATBP01000625">
    <property type="protein sequence ID" value="ETR69517.1"/>
    <property type="molecule type" value="Genomic_DNA"/>
</dbReference>
<keyword evidence="3" id="KW-0597">Phosphoprotein</keyword>
<name>A0A1V1P3T5_9BACT</name>
<dbReference type="InterPro" id="IPR005467">
    <property type="entry name" value="His_kinase_dom"/>
</dbReference>
<dbReference type="Pfam" id="PF02518">
    <property type="entry name" value="HATPase_c"/>
    <property type="match status" value="1"/>
</dbReference>
<evidence type="ECO:0000313" key="9">
    <source>
        <dbReference type="Proteomes" id="UP000189670"/>
    </source>
</evidence>
<feature type="domain" description="Histidine kinase" evidence="7">
    <location>
        <begin position="1"/>
        <end position="139"/>
    </location>
</feature>
<protein>
    <recommendedName>
        <fullName evidence="2">histidine kinase</fullName>
        <ecNumber evidence="2">2.7.13.3</ecNumber>
    </recommendedName>
</protein>
<comment type="caution">
    <text evidence="8">The sequence shown here is derived from an EMBL/GenBank/DDBJ whole genome shotgun (WGS) entry which is preliminary data.</text>
</comment>
<evidence type="ECO:0000313" key="8">
    <source>
        <dbReference type="EMBL" id="ETR69517.1"/>
    </source>
</evidence>